<evidence type="ECO:0000313" key="4">
    <source>
        <dbReference type="Proteomes" id="UP000318509"/>
    </source>
</evidence>
<dbReference type="PANTHER" id="PTHR13696">
    <property type="entry name" value="P-LOOP CONTAINING NUCLEOSIDE TRIPHOSPHATE HYDROLASE"/>
    <property type="match status" value="1"/>
</dbReference>
<evidence type="ECO:0000313" key="3">
    <source>
        <dbReference type="EMBL" id="TMI90222.1"/>
    </source>
</evidence>
<evidence type="ECO:0000256" key="1">
    <source>
        <dbReference type="ARBA" id="ARBA00006976"/>
    </source>
</evidence>
<dbReference type="AlphaFoldDB" id="A0A537K3Z7"/>
<sequence>MGSQPTGNTFAIVNQKGGVGKTTTAVNLSAALASLGRVILLVDLDPQGNSTSGVGISKAGLRMSVYDVLIGGDPLDHVIQRTATAGLDLVPSDVRLAGAEVELTATIARETRLKNALRTARNHYDVVIIDCPPSLGLLTINALTAADACLIPLQCEYYALEGLSSLVTTIDLVKRHLNAGLDVSGVLLTMADPRTKLSDQVAAEVRNHFGSKVFETVVPRSIRLAEAPSYGQPIIAYAPGSRGAAAYLTLAGEFADRIGLPHVSSRGGAVQVPAAVAGIDPRVGGGDRYD</sequence>
<comment type="caution">
    <text evidence="3">The sequence shown here is derived from an EMBL/GenBank/DDBJ whole genome shotgun (WGS) entry which is preliminary data.</text>
</comment>
<dbReference type="EMBL" id="VBAK01000114">
    <property type="protein sequence ID" value="TMI90222.1"/>
    <property type="molecule type" value="Genomic_DNA"/>
</dbReference>
<name>A0A537K3Z7_9BACT</name>
<accession>A0A537K3Z7</accession>
<dbReference type="InterPro" id="IPR050678">
    <property type="entry name" value="DNA_Partitioning_ATPase"/>
</dbReference>
<dbReference type="InterPro" id="IPR027417">
    <property type="entry name" value="P-loop_NTPase"/>
</dbReference>
<feature type="domain" description="AAA" evidence="2">
    <location>
        <begin position="9"/>
        <end position="182"/>
    </location>
</feature>
<protein>
    <submittedName>
        <fullName evidence="3">ParA family protein</fullName>
    </submittedName>
</protein>
<dbReference type="PANTHER" id="PTHR13696:SF52">
    <property type="entry name" value="PARA FAMILY PROTEIN CT_582"/>
    <property type="match status" value="1"/>
</dbReference>
<evidence type="ECO:0000259" key="2">
    <source>
        <dbReference type="Pfam" id="PF13614"/>
    </source>
</evidence>
<dbReference type="CDD" id="cd02042">
    <property type="entry name" value="ParAB_family"/>
    <property type="match status" value="1"/>
</dbReference>
<comment type="similarity">
    <text evidence="1">Belongs to the ParA family.</text>
</comment>
<proteinExistence type="inferred from homology"/>
<dbReference type="Gene3D" id="3.40.50.300">
    <property type="entry name" value="P-loop containing nucleotide triphosphate hydrolases"/>
    <property type="match status" value="1"/>
</dbReference>
<organism evidence="3 4">
    <name type="scientific">Candidatus Segetimicrobium genomatis</name>
    <dbReference type="NCBI Taxonomy" id="2569760"/>
    <lineage>
        <taxon>Bacteria</taxon>
        <taxon>Bacillati</taxon>
        <taxon>Candidatus Sysuimicrobiota</taxon>
        <taxon>Candidatus Sysuimicrobiia</taxon>
        <taxon>Candidatus Sysuimicrobiales</taxon>
        <taxon>Candidatus Segetimicrobiaceae</taxon>
        <taxon>Candidatus Segetimicrobium</taxon>
    </lineage>
</organism>
<dbReference type="FunFam" id="3.40.50.300:FF:000285">
    <property type="entry name" value="Sporulation initiation inhibitor Soj"/>
    <property type="match status" value="1"/>
</dbReference>
<dbReference type="SUPFAM" id="SSF52540">
    <property type="entry name" value="P-loop containing nucleoside triphosphate hydrolases"/>
    <property type="match status" value="1"/>
</dbReference>
<dbReference type="Pfam" id="PF13614">
    <property type="entry name" value="AAA_31"/>
    <property type="match status" value="1"/>
</dbReference>
<gene>
    <name evidence="3" type="ORF">E6H00_07285</name>
</gene>
<reference evidence="3 4" key="1">
    <citation type="journal article" date="2019" name="Nat. Microbiol.">
        <title>Mediterranean grassland soil C-N compound turnover is dependent on rainfall and depth, and is mediated by genomically divergent microorganisms.</title>
        <authorList>
            <person name="Diamond S."/>
            <person name="Andeer P.F."/>
            <person name="Li Z."/>
            <person name="Crits-Christoph A."/>
            <person name="Burstein D."/>
            <person name="Anantharaman K."/>
            <person name="Lane K.R."/>
            <person name="Thomas B.C."/>
            <person name="Pan C."/>
            <person name="Northen T.R."/>
            <person name="Banfield J.F."/>
        </authorList>
    </citation>
    <scope>NUCLEOTIDE SEQUENCE [LARGE SCALE GENOMIC DNA]</scope>
    <source>
        <strain evidence="3">NP_3</strain>
    </source>
</reference>
<dbReference type="Proteomes" id="UP000318509">
    <property type="component" value="Unassembled WGS sequence"/>
</dbReference>
<dbReference type="InterPro" id="IPR025669">
    <property type="entry name" value="AAA_dom"/>
</dbReference>